<reference evidence="2 4" key="4">
    <citation type="submission" date="2019-04" db="EMBL/GenBank/DDBJ databases">
        <title>A reverse ecology approach based on a biological definition of microbial populations.</title>
        <authorList>
            <person name="Arevalo P."/>
            <person name="Vaninsberghe D."/>
            <person name="Elsherbini J."/>
            <person name="Gore J."/>
            <person name="Polz M."/>
        </authorList>
    </citation>
    <scope>NUCLEOTIDE SEQUENCE [LARGE SCALE GENOMIC DNA]</scope>
    <source>
        <strain evidence="2 4">10N.222.45.A8</strain>
    </source>
</reference>
<name>A0A2N7NI54_9VIBR</name>
<evidence type="ECO:0000313" key="4">
    <source>
        <dbReference type="Proteomes" id="UP000308018"/>
    </source>
</evidence>
<evidence type="ECO:0000313" key="2">
    <source>
        <dbReference type="EMBL" id="TKG36224.1"/>
    </source>
</evidence>
<dbReference type="Proteomes" id="UP000308018">
    <property type="component" value="Unassembled WGS sequence"/>
</dbReference>
<protein>
    <submittedName>
        <fullName evidence="1">Uncharacterized protein</fullName>
    </submittedName>
</protein>
<gene>
    <name evidence="1" type="ORF">BCS92_11410</name>
    <name evidence="2" type="ORF">FC057_05220</name>
</gene>
<reference evidence="3" key="1">
    <citation type="submission" date="2016-07" db="EMBL/GenBank/DDBJ databases">
        <title>Nontailed viruses are major unrecognized killers of bacteria in the ocean.</title>
        <authorList>
            <person name="Kauffman K."/>
            <person name="Hussain F."/>
            <person name="Yang J."/>
            <person name="Arevalo P."/>
            <person name="Brown J."/>
            <person name="Cutler M."/>
            <person name="Kelly L."/>
            <person name="Polz M.F."/>
        </authorList>
    </citation>
    <scope>NUCLEOTIDE SEQUENCE [LARGE SCALE GENOMIC DNA]</scope>
    <source>
        <strain evidence="3">10N.222.48.A2</strain>
    </source>
</reference>
<dbReference type="EMBL" id="MDBP01000038">
    <property type="protein sequence ID" value="PMP14628.1"/>
    <property type="molecule type" value="Genomic_DNA"/>
</dbReference>
<dbReference type="AlphaFoldDB" id="A0A2N7NI54"/>
<dbReference type="Proteomes" id="UP000235579">
    <property type="component" value="Unassembled WGS sequence"/>
</dbReference>
<accession>A0A2N7NI54</accession>
<evidence type="ECO:0000313" key="1">
    <source>
        <dbReference type="EMBL" id="PMP14628.1"/>
    </source>
</evidence>
<organism evidence="1 3">
    <name type="scientific">Vibrio tasmaniensis</name>
    <dbReference type="NCBI Taxonomy" id="212663"/>
    <lineage>
        <taxon>Bacteria</taxon>
        <taxon>Pseudomonadati</taxon>
        <taxon>Pseudomonadota</taxon>
        <taxon>Gammaproteobacteria</taxon>
        <taxon>Vibrionales</taxon>
        <taxon>Vibrionaceae</taxon>
        <taxon>Vibrio</taxon>
    </lineage>
</organism>
<reference evidence="1" key="2">
    <citation type="submission" date="2016-07" db="EMBL/GenBank/DDBJ databases">
        <authorList>
            <person name="Wan K."/>
            <person name="Booth B."/>
            <person name="Spirohn K."/>
            <person name="Hao T."/>
            <person name="Hu Y."/>
            <person name="Calderwood M."/>
            <person name="Hill D."/>
            <person name="Mohr S."/>
            <person name="Vidal M."/>
            <person name="Celniker S."/>
            <person name="Perrimon N."/>
        </authorList>
    </citation>
    <scope>NUCLEOTIDE SEQUENCE</scope>
    <source>
        <strain evidence="1">10N.222.48.A2</strain>
    </source>
</reference>
<evidence type="ECO:0000313" key="3">
    <source>
        <dbReference type="Proteomes" id="UP000235579"/>
    </source>
</evidence>
<reference evidence="1" key="3">
    <citation type="journal article" date="2018" name="Nature">
        <title>A major lineage of non-tailed dsDNA viruses as unrecognized killers of marine bacteria.</title>
        <authorList>
            <person name="Kauffman K.M."/>
            <person name="Hussain F.A."/>
            <person name="Yang J."/>
            <person name="Arevalo P."/>
            <person name="Brown J.M."/>
            <person name="Chang W.K."/>
            <person name="VanInsberghe D."/>
            <person name="Elsherbini J."/>
            <person name="Sharma R.S."/>
            <person name="Cutler M.B."/>
            <person name="Kelly L."/>
            <person name="Polz M.F."/>
        </authorList>
    </citation>
    <scope>NUCLEOTIDE SEQUENCE</scope>
    <source>
        <strain evidence="1">10N.222.48.A2</strain>
    </source>
</reference>
<comment type="caution">
    <text evidence="1">The sequence shown here is derived from an EMBL/GenBank/DDBJ whole genome shotgun (WGS) entry which is preliminary data.</text>
</comment>
<proteinExistence type="predicted"/>
<sequence length="73" mass="8492">MKFKTATNLVLPFTGVILLGSIRARKFQDKNGLFQKDECHLIKNQTKRTLEVEILFISFNIRSFDKLVTLSIY</sequence>
<dbReference type="EMBL" id="SYVV01000005">
    <property type="protein sequence ID" value="TKG36224.1"/>
    <property type="molecule type" value="Genomic_DNA"/>
</dbReference>